<dbReference type="PANTHER" id="PTHR46082">
    <property type="entry name" value="ATP/GTP-BINDING PROTEIN-RELATED"/>
    <property type="match status" value="1"/>
</dbReference>
<evidence type="ECO:0000313" key="5">
    <source>
        <dbReference type="Proteomes" id="UP000509510"/>
    </source>
</evidence>
<dbReference type="Pfam" id="PF24883">
    <property type="entry name" value="NPHP3_N"/>
    <property type="match status" value="1"/>
</dbReference>
<protein>
    <recommendedName>
        <fullName evidence="3">NACHT domain-containing protein</fullName>
    </recommendedName>
</protein>
<feature type="domain" description="NACHT" evidence="3">
    <location>
        <begin position="691"/>
        <end position="819"/>
    </location>
</feature>
<feature type="region of interest" description="Disordered" evidence="2">
    <location>
        <begin position="366"/>
        <end position="391"/>
    </location>
</feature>
<keyword evidence="5" id="KW-1185">Reference proteome</keyword>
<dbReference type="InterPro" id="IPR053137">
    <property type="entry name" value="NLR-like"/>
</dbReference>
<keyword evidence="1" id="KW-0677">Repeat</keyword>
<evidence type="ECO:0000256" key="2">
    <source>
        <dbReference type="SAM" id="MobiDB-lite"/>
    </source>
</evidence>
<dbReference type="InterPro" id="IPR027417">
    <property type="entry name" value="P-loop_NTPase"/>
</dbReference>
<reference evidence="5" key="1">
    <citation type="submission" date="2020-06" db="EMBL/GenBank/DDBJ databases">
        <title>A chromosome-scale genome assembly of Talaromyces rugulosus W13939.</title>
        <authorList>
            <person name="Wang B."/>
            <person name="Guo L."/>
            <person name="Ye K."/>
            <person name="Wang L."/>
        </authorList>
    </citation>
    <scope>NUCLEOTIDE SEQUENCE [LARGE SCALE GENOMIC DNA]</scope>
    <source>
        <strain evidence="5">W13939</strain>
    </source>
</reference>
<dbReference type="Gene3D" id="3.40.50.1580">
    <property type="entry name" value="Nucleoside phosphorylase domain"/>
    <property type="match status" value="1"/>
</dbReference>
<gene>
    <name evidence="4" type="ORF">TRUGW13939_10121</name>
</gene>
<accession>A0A7H8REJ0</accession>
<dbReference type="OrthoDB" id="20872at2759"/>
<dbReference type="InterPro" id="IPR056884">
    <property type="entry name" value="NPHP3-like_N"/>
</dbReference>
<dbReference type="KEGG" id="trg:TRUGW13939_10121"/>
<evidence type="ECO:0000259" key="3">
    <source>
        <dbReference type="PROSITE" id="PS50837"/>
    </source>
</evidence>
<dbReference type="PROSITE" id="PS50837">
    <property type="entry name" value="NACHT"/>
    <property type="match status" value="1"/>
</dbReference>
<dbReference type="RefSeq" id="XP_035349127.1">
    <property type="nucleotide sequence ID" value="XM_035493234.1"/>
</dbReference>
<dbReference type="InterPro" id="IPR000845">
    <property type="entry name" value="Nucleoside_phosphorylase_d"/>
</dbReference>
<organism evidence="4 5">
    <name type="scientific">Talaromyces rugulosus</name>
    <name type="common">Penicillium rugulosum</name>
    <dbReference type="NCBI Taxonomy" id="121627"/>
    <lineage>
        <taxon>Eukaryota</taxon>
        <taxon>Fungi</taxon>
        <taxon>Dikarya</taxon>
        <taxon>Ascomycota</taxon>
        <taxon>Pezizomycotina</taxon>
        <taxon>Eurotiomycetes</taxon>
        <taxon>Eurotiomycetidae</taxon>
        <taxon>Eurotiales</taxon>
        <taxon>Trichocomaceae</taxon>
        <taxon>Talaromyces</taxon>
        <taxon>Talaromyces sect. Islandici</taxon>
    </lineage>
</organism>
<dbReference type="GO" id="GO:0003824">
    <property type="term" value="F:catalytic activity"/>
    <property type="evidence" value="ECO:0007669"/>
    <property type="project" value="InterPro"/>
</dbReference>
<dbReference type="AlphaFoldDB" id="A0A7H8REJ0"/>
<dbReference type="Gene3D" id="3.40.50.300">
    <property type="entry name" value="P-loop containing nucleotide triphosphate hydrolases"/>
    <property type="match status" value="1"/>
</dbReference>
<sequence>MSIPERRYTPPLFRRDFHVAIICALPLEYDAACLIVDEFWDQDGKQYGRTSGDPNTYRNGRIGMHNVVLMLLPNMGKVTGAGSAGSLRTSYTRINLAFLVGVCGGVPAHGMILGDVVVSDDLVQYDFGKQYPGQFVTQDTVQVYPRAQPKDIRSLLTYFKTESGKRDLRVDTAKHMSALQDAAVSQGYTFKYQYPGPANDNLFAPTYRHKHREASTCNICCGEVELFCDKAAAASCAELACDEAFLVPRPRLANHRGQKSQHNQRPEVFIGRIASADRVMKSGEHRDQVAKQYNAIAFEMEGAGLWDEIPTIVVKGICDYADSHKNKSWQPFAAATAAGVTKSILNRYNVDDGAELVLSTINETNHDQSNSRIPDTGSLKSVMSSSTTTPSTGSWWKSLQDAADDFQRALNTQQCKQLRNIQAVPNATSVLIFTAQLDARNRERKGSSIASRFHSILQSVRDFSAIIHDSTGCPPELSIHLWGSVKLTIIVIFGLVSHYETLSKVFMNLGKLCPQLSEYNTAFSTSMQLQSSLADFYASIIRCCKDVIKIAQRPWHEQMFGTLWDSLELDFEPHANEVRRYSENVDHALSQAKTNLKDRMEAEQRNNPGDRKVTNSVFSKMGKRSRKHDNWQVDVNEWRAKERKQKLLDSLSTHDYLTPLKQNRRKRQNGTAEWLFETQEFNNWSNAPSSRLLWCSGKIGSGKTILTASVIDKVLTEKQDPDIFVSFFFIRFDDAESCKTDVILKSILWQILDTTGFSDGMESLLEESQRNSPYDPKDLSQMLNLAALQLKGLYIIIDGLDECSKRDRDGLLQAFQSLFLFRQNIKIDALCSQHCDDDIRQTIRDLPKDLTETFKRALRRITARRNADVASKSFRWVAAANRPLSVDELRKLSSLRLARNIPD</sequence>
<dbReference type="EMBL" id="CP055902">
    <property type="protein sequence ID" value="QKX62953.1"/>
    <property type="molecule type" value="Genomic_DNA"/>
</dbReference>
<name>A0A7H8REJ0_TALRU</name>
<evidence type="ECO:0000313" key="4">
    <source>
        <dbReference type="EMBL" id="QKX62953.1"/>
    </source>
</evidence>
<dbReference type="SUPFAM" id="SSF53167">
    <property type="entry name" value="Purine and uridine phosphorylases"/>
    <property type="match status" value="1"/>
</dbReference>
<feature type="compositionally biased region" description="Low complexity" evidence="2">
    <location>
        <begin position="381"/>
        <end position="391"/>
    </location>
</feature>
<dbReference type="Pfam" id="PF24809">
    <property type="entry name" value="DUF7708"/>
    <property type="match status" value="1"/>
</dbReference>
<dbReference type="Proteomes" id="UP000509510">
    <property type="component" value="Chromosome V"/>
</dbReference>
<dbReference type="InterPro" id="IPR056125">
    <property type="entry name" value="DUF7708"/>
</dbReference>
<dbReference type="InterPro" id="IPR007111">
    <property type="entry name" value="NACHT_NTPase"/>
</dbReference>
<evidence type="ECO:0000256" key="1">
    <source>
        <dbReference type="ARBA" id="ARBA00022737"/>
    </source>
</evidence>
<dbReference type="InterPro" id="IPR035994">
    <property type="entry name" value="Nucleoside_phosphorylase_sf"/>
</dbReference>
<dbReference type="PANTHER" id="PTHR46082:SF6">
    <property type="entry name" value="AAA+ ATPASE DOMAIN-CONTAINING PROTEIN-RELATED"/>
    <property type="match status" value="1"/>
</dbReference>
<dbReference type="GeneID" id="55997602"/>
<dbReference type="Pfam" id="PF01048">
    <property type="entry name" value="PNP_UDP_1"/>
    <property type="match status" value="1"/>
</dbReference>
<proteinExistence type="predicted"/>
<dbReference type="GO" id="GO:0009116">
    <property type="term" value="P:nucleoside metabolic process"/>
    <property type="evidence" value="ECO:0007669"/>
    <property type="project" value="InterPro"/>
</dbReference>